<dbReference type="PANTHER" id="PTHR46558">
    <property type="entry name" value="TRACRIPTIONAL REGULATORY PROTEIN-RELATED-RELATED"/>
    <property type="match status" value="1"/>
</dbReference>
<gene>
    <name evidence="3" type="ORF">ACFSQP_02550</name>
</gene>
<evidence type="ECO:0000256" key="1">
    <source>
        <dbReference type="ARBA" id="ARBA00023125"/>
    </source>
</evidence>
<dbReference type="Pfam" id="PF01381">
    <property type="entry name" value="HTH_3"/>
    <property type="match status" value="1"/>
</dbReference>
<evidence type="ECO:0000313" key="4">
    <source>
        <dbReference type="Proteomes" id="UP001597472"/>
    </source>
</evidence>
<keyword evidence="1" id="KW-0238">DNA-binding</keyword>
<protein>
    <submittedName>
        <fullName evidence="3">Helix-turn-helix transcriptional regulator</fullName>
    </submittedName>
</protein>
<evidence type="ECO:0000313" key="3">
    <source>
        <dbReference type="EMBL" id="MFD2550688.1"/>
    </source>
</evidence>
<reference evidence="4" key="1">
    <citation type="journal article" date="2019" name="Int. J. Syst. Evol. Microbiol.">
        <title>The Global Catalogue of Microorganisms (GCM) 10K type strain sequencing project: providing services to taxonomists for standard genome sequencing and annotation.</title>
        <authorList>
            <consortium name="The Broad Institute Genomics Platform"/>
            <consortium name="The Broad Institute Genome Sequencing Center for Infectious Disease"/>
            <person name="Wu L."/>
            <person name="Ma J."/>
        </authorList>
    </citation>
    <scope>NUCLEOTIDE SEQUENCE [LARGE SCALE GENOMIC DNA]</scope>
    <source>
        <strain evidence="4">KCTC 42587</strain>
    </source>
</reference>
<name>A0ABW5KQF6_9FLAO</name>
<evidence type="ECO:0000259" key="2">
    <source>
        <dbReference type="PROSITE" id="PS50943"/>
    </source>
</evidence>
<keyword evidence="4" id="KW-1185">Reference proteome</keyword>
<proteinExistence type="predicted"/>
<dbReference type="EMBL" id="JBHULS010000001">
    <property type="protein sequence ID" value="MFD2550688.1"/>
    <property type="molecule type" value="Genomic_DNA"/>
</dbReference>
<feature type="domain" description="HTH cro/C1-type" evidence="2">
    <location>
        <begin position="5"/>
        <end position="59"/>
    </location>
</feature>
<organism evidence="3 4">
    <name type="scientific">Bizionia sediminis</name>
    <dbReference type="NCBI Taxonomy" id="1737064"/>
    <lineage>
        <taxon>Bacteria</taxon>
        <taxon>Pseudomonadati</taxon>
        <taxon>Bacteroidota</taxon>
        <taxon>Flavobacteriia</taxon>
        <taxon>Flavobacteriales</taxon>
        <taxon>Flavobacteriaceae</taxon>
        <taxon>Bizionia</taxon>
    </lineage>
</organism>
<accession>A0ABW5KQF6</accession>
<comment type="caution">
    <text evidence="3">The sequence shown here is derived from an EMBL/GenBank/DDBJ whole genome shotgun (WGS) entry which is preliminary data.</text>
</comment>
<dbReference type="SUPFAM" id="SSF47413">
    <property type="entry name" value="lambda repressor-like DNA-binding domains"/>
    <property type="match status" value="1"/>
</dbReference>
<dbReference type="InterPro" id="IPR001387">
    <property type="entry name" value="Cro/C1-type_HTH"/>
</dbReference>
<dbReference type="CDD" id="cd00093">
    <property type="entry name" value="HTH_XRE"/>
    <property type="match status" value="1"/>
</dbReference>
<dbReference type="PROSITE" id="PS50943">
    <property type="entry name" value="HTH_CROC1"/>
    <property type="match status" value="1"/>
</dbReference>
<dbReference type="Proteomes" id="UP001597472">
    <property type="component" value="Unassembled WGS sequence"/>
</dbReference>
<dbReference type="RefSeq" id="WP_376891531.1">
    <property type="nucleotide sequence ID" value="NZ_JBHULS010000001.1"/>
</dbReference>
<dbReference type="InterPro" id="IPR010982">
    <property type="entry name" value="Lambda_DNA-bd_dom_sf"/>
</dbReference>
<dbReference type="SMART" id="SM00530">
    <property type="entry name" value="HTH_XRE"/>
    <property type="match status" value="1"/>
</dbReference>
<dbReference type="Gene3D" id="1.10.260.40">
    <property type="entry name" value="lambda repressor-like DNA-binding domains"/>
    <property type="match status" value="1"/>
</dbReference>
<dbReference type="PANTHER" id="PTHR46558:SF4">
    <property type="entry name" value="DNA-BIDING PHAGE PROTEIN"/>
    <property type="match status" value="1"/>
</dbReference>
<sequence>MTNNLKVERARHNMTQADLAKAIGVSRQSINAIEKNKFVPSTVLALKLARLFNKPVEALFILEPSDD</sequence>